<dbReference type="Proteomes" id="UP000046395">
    <property type="component" value="Unassembled WGS sequence"/>
</dbReference>
<evidence type="ECO:0000313" key="3">
    <source>
        <dbReference type="WBParaSite" id="TMUE_0000000429.1"/>
    </source>
</evidence>
<protein>
    <submittedName>
        <fullName evidence="3 4">Uncharacterized protein</fullName>
    </submittedName>
</protein>
<reference evidence="3 4" key="3">
    <citation type="submission" date="2019-12" db="UniProtKB">
        <authorList>
            <consortium name="WormBaseParasite"/>
        </authorList>
    </citation>
    <scope>IDENTIFICATION</scope>
</reference>
<dbReference type="AlphaFoldDB" id="A0A5S6QZA3"/>
<feature type="region of interest" description="Disordered" evidence="1">
    <location>
        <begin position="1"/>
        <end position="28"/>
    </location>
</feature>
<name>A0A5S6QZA3_TRIMR</name>
<evidence type="ECO:0000313" key="4">
    <source>
        <dbReference type="WBParaSite" id="TMUE_3000012711.1"/>
    </source>
</evidence>
<sequence>MGRSPGTVAISENLPNDELGAPPKRRQVRRPRGAICRFFRILKARNSTKSGCENDRACRGVQFRRDDHCSASGSTSRLPVGKDAKCEGNELQVNDARGETKNGNGC</sequence>
<evidence type="ECO:0000256" key="1">
    <source>
        <dbReference type="SAM" id="MobiDB-lite"/>
    </source>
</evidence>
<accession>A0A5S6QZA3</accession>
<dbReference type="WBParaSite" id="TMUE_3000012711.1">
    <property type="protein sequence ID" value="TMUE_3000012711.1"/>
    <property type="gene ID" value="WBGene00301668"/>
</dbReference>
<dbReference type="WBParaSite" id="TMUE_0000000429.1">
    <property type="protein sequence ID" value="TMUE_0000000429.1"/>
    <property type="gene ID" value="WBGene00296369"/>
</dbReference>
<organism evidence="2 4">
    <name type="scientific">Trichuris muris</name>
    <name type="common">Mouse whipworm</name>
    <dbReference type="NCBI Taxonomy" id="70415"/>
    <lineage>
        <taxon>Eukaryota</taxon>
        <taxon>Metazoa</taxon>
        <taxon>Ecdysozoa</taxon>
        <taxon>Nematoda</taxon>
        <taxon>Enoplea</taxon>
        <taxon>Dorylaimia</taxon>
        <taxon>Trichinellida</taxon>
        <taxon>Trichuridae</taxon>
        <taxon>Trichuris</taxon>
    </lineage>
</organism>
<evidence type="ECO:0000313" key="2">
    <source>
        <dbReference type="Proteomes" id="UP000046395"/>
    </source>
</evidence>
<keyword evidence="2" id="KW-1185">Reference proteome</keyword>
<proteinExistence type="predicted"/>
<reference evidence="2" key="2">
    <citation type="submission" date="2014-03" db="EMBL/GenBank/DDBJ databases">
        <title>The whipworm genome and dual-species transcriptomics of an intimate host-pathogen interaction.</title>
        <authorList>
            <person name="Foth B.J."/>
            <person name="Tsai I.J."/>
            <person name="Reid A.J."/>
            <person name="Bancroft A.J."/>
            <person name="Nichol S."/>
            <person name="Tracey A."/>
            <person name="Holroyd N."/>
            <person name="Cotton J.A."/>
            <person name="Stanley E.J."/>
            <person name="Zarowiecki M."/>
            <person name="Liu J.Z."/>
            <person name="Huckvale T."/>
            <person name="Cooper P.J."/>
            <person name="Grencis R.K."/>
            <person name="Berriman M."/>
        </authorList>
    </citation>
    <scope>NUCLEOTIDE SEQUENCE [LARGE SCALE GENOMIC DNA]</scope>
    <source>
        <strain evidence="2">Edinburgh</strain>
    </source>
</reference>
<reference evidence="2" key="1">
    <citation type="submission" date="2013-11" db="EMBL/GenBank/DDBJ databases">
        <authorList>
            <person name="Aslett M."/>
        </authorList>
    </citation>
    <scope>NUCLEOTIDE SEQUENCE [LARGE SCALE GENOMIC DNA]</scope>
    <source>
        <strain evidence="2">Edinburgh</strain>
    </source>
</reference>